<accession>A0A0A9B5X6</accession>
<reference evidence="1" key="1">
    <citation type="submission" date="2014-09" db="EMBL/GenBank/DDBJ databases">
        <authorList>
            <person name="Magalhaes I.L.F."/>
            <person name="Oliveira U."/>
            <person name="Santos F.R."/>
            <person name="Vidigal T.H.D.A."/>
            <person name="Brescovit A.D."/>
            <person name="Santos A.J."/>
        </authorList>
    </citation>
    <scope>NUCLEOTIDE SEQUENCE</scope>
    <source>
        <tissue evidence="1">Shoot tissue taken approximately 20 cm above the soil surface</tissue>
    </source>
</reference>
<name>A0A0A9B5X6_ARUDO</name>
<sequence>MTDSKGIEMVFEKFAEILTADQL</sequence>
<reference evidence="1" key="2">
    <citation type="journal article" date="2015" name="Data Brief">
        <title>Shoot transcriptome of the giant reed, Arundo donax.</title>
        <authorList>
            <person name="Barrero R.A."/>
            <person name="Guerrero F.D."/>
            <person name="Moolhuijzen P."/>
            <person name="Goolsby J.A."/>
            <person name="Tidwell J."/>
            <person name="Bellgard S.E."/>
            <person name="Bellgard M.I."/>
        </authorList>
    </citation>
    <scope>NUCLEOTIDE SEQUENCE</scope>
    <source>
        <tissue evidence="1">Shoot tissue taken approximately 20 cm above the soil surface</tissue>
    </source>
</reference>
<organism evidence="1">
    <name type="scientific">Arundo donax</name>
    <name type="common">Giant reed</name>
    <name type="synonym">Donax arundinaceus</name>
    <dbReference type="NCBI Taxonomy" id="35708"/>
    <lineage>
        <taxon>Eukaryota</taxon>
        <taxon>Viridiplantae</taxon>
        <taxon>Streptophyta</taxon>
        <taxon>Embryophyta</taxon>
        <taxon>Tracheophyta</taxon>
        <taxon>Spermatophyta</taxon>
        <taxon>Magnoliopsida</taxon>
        <taxon>Liliopsida</taxon>
        <taxon>Poales</taxon>
        <taxon>Poaceae</taxon>
        <taxon>PACMAD clade</taxon>
        <taxon>Arundinoideae</taxon>
        <taxon>Arundineae</taxon>
        <taxon>Arundo</taxon>
    </lineage>
</organism>
<dbReference type="AlphaFoldDB" id="A0A0A9B5X6"/>
<evidence type="ECO:0000313" key="1">
    <source>
        <dbReference type="EMBL" id="JAD57543.1"/>
    </source>
</evidence>
<dbReference type="EMBL" id="GBRH01240352">
    <property type="protein sequence ID" value="JAD57543.1"/>
    <property type="molecule type" value="Transcribed_RNA"/>
</dbReference>
<proteinExistence type="predicted"/>
<protein>
    <submittedName>
        <fullName evidence="1">Uncharacterized protein</fullName>
    </submittedName>
</protein>